<comment type="catalytic activity">
    <reaction evidence="1">
        <text>ATP + protein L-histidine = ADP + protein N-phospho-L-histidine.</text>
        <dbReference type="EC" id="2.7.13.3"/>
    </reaction>
</comment>
<dbReference type="InterPro" id="IPR001789">
    <property type="entry name" value="Sig_transdc_resp-reg_receiver"/>
</dbReference>
<dbReference type="InterPro" id="IPR001610">
    <property type="entry name" value="PAC"/>
</dbReference>
<dbReference type="SUPFAM" id="SSF55785">
    <property type="entry name" value="PYP-like sensor domain (PAS domain)"/>
    <property type="match status" value="3"/>
</dbReference>
<dbReference type="InterPro" id="IPR000700">
    <property type="entry name" value="PAS-assoc_C"/>
</dbReference>
<dbReference type="EMBL" id="AUNB01000001">
    <property type="protein sequence ID" value="KEO61699.1"/>
    <property type="molecule type" value="Genomic_DNA"/>
</dbReference>
<dbReference type="OrthoDB" id="9796100at2"/>
<dbReference type="PRINTS" id="PR00344">
    <property type="entry name" value="BCTRLSENSOR"/>
</dbReference>
<dbReference type="SMART" id="SM00448">
    <property type="entry name" value="REC"/>
    <property type="match status" value="2"/>
</dbReference>
<dbReference type="Proteomes" id="UP000027471">
    <property type="component" value="Unassembled WGS sequence"/>
</dbReference>
<feature type="domain" description="PAS" evidence="7">
    <location>
        <begin position="292"/>
        <end position="362"/>
    </location>
</feature>
<evidence type="ECO:0000259" key="5">
    <source>
        <dbReference type="PROSITE" id="PS50109"/>
    </source>
</evidence>
<evidence type="ECO:0000259" key="7">
    <source>
        <dbReference type="PROSITE" id="PS50112"/>
    </source>
</evidence>
<dbReference type="CDD" id="cd00130">
    <property type="entry name" value="PAS"/>
    <property type="match status" value="2"/>
</dbReference>
<dbReference type="SMART" id="SM00387">
    <property type="entry name" value="HATPase_c"/>
    <property type="match status" value="1"/>
</dbReference>
<feature type="domain" description="PAS" evidence="7">
    <location>
        <begin position="1"/>
        <end position="75"/>
    </location>
</feature>
<keyword evidence="10" id="KW-1185">Reference proteome</keyword>
<dbReference type="PROSITE" id="PS50113">
    <property type="entry name" value="PAC"/>
    <property type="match status" value="1"/>
</dbReference>
<dbReference type="SUPFAM" id="SSF47384">
    <property type="entry name" value="Homodimeric domain of signal transducing histidine kinase"/>
    <property type="match status" value="1"/>
</dbReference>
<dbReference type="InterPro" id="IPR011006">
    <property type="entry name" value="CheY-like_superfamily"/>
</dbReference>
<dbReference type="Gene3D" id="3.30.450.20">
    <property type="entry name" value="PAS domain"/>
    <property type="match status" value="3"/>
</dbReference>
<dbReference type="eggNOG" id="COG3829">
    <property type="taxonomic scope" value="Bacteria"/>
</dbReference>
<dbReference type="InterPro" id="IPR035965">
    <property type="entry name" value="PAS-like_dom_sf"/>
</dbReference>
<feature type="domain" description="Response regulatory" evidence="6">
    <location>
        <begin position="698"/>
        <end position="814"/>
    </location>
</feature>
<dbReference type="PROSITE" id="PS50110">
    <property type="entry name" value="RESPONSE_REGULATORY"/>
    <property type="match status" value="2"/>
</dbReference>
<dbReference type="CDD" id="cd00156">
    <property type="entry name" value="REC"/>
    <property type="match status" value="1"/>
</dbReference>
<dbReference type="CDD" id="cd00082">
    <property type="entry name" value="HisKA"/>
    <property type="match status" value="1"/>
</dbReference>
<dbReference type="SMART" id="SM00086">
    <property type="entry name" value="PAC"/>
    <property type="match status" value="1"/>
</dbReference>
<evidence type="ECO:0000256" key="1">
    <source>
        <dbReference type="ARBA" id="ARBA00000085"/>
    </source>
</evidence>
<evidence type="ECO:0000256" key="4">
    <source>
        <dbReference type="PROSITE-ProRule" id="PRU00169"/>
    </source>
</evidence>
<dbReference type="SMART" id="SM00091">
    <property type="entry name" value="PAS"/>
    <property type="match status" value="3"/>
</dbReference>
<organism evidence="9 10">
    <name type="scientific">Thioclava indica</name>
    <dbReference type="NCBI Taxonomy" id="1353528"/>
    <lineage>
        <taxon>Bacteria</taxon>
        <taxon>Pseudomonadati</taxon>
        <taxon>Pseudomonadota</taxon>
        <taxon>Alphaproteobacteria</taxon>
        <taxon>Rhodobacterales</taxon>
        <taxon>Paracoccaceae</taxon>
        <taxon>Thioclava</taxon>
    </lineage>
</organism>
<accession>A0A074JYZ8</accession>
<feature type="domain" description="PAC" evidence="8">
    <location>
        <begin position="365"/>
        <end position="417"/>
    </location>
</feature>
<feature type="domain" description="Histidine kinase" evidence="5">
    <location>
        <begin position="455"/>
        <end position="678"/>
    </location>
</feature>
<dbReference type="Gene3D" id="3.30.565.10">
    <property type="entry name" value="Histidine kinase-like ATPase, C-terminal domain"/>
    <property type="match status" value="1"/>
</dbReference>
<dbReference type="Pfam" id="PF00072">
    <property type="entry name" value="Response_reg"/>
    <property type="match status" value="2"/>
</dbReference>
<dbReference type="SUPFAM" id="SSF52172">
    <property type="entry name" value="CheY-like"/>
    <property type="match status" value="2"/>
</dbReference>
<dbReference type="PROSITE" id="PS50112">
    <property type="entry name" value="PAS"/>
    <property type="match status" value="2"/>
</dbReference>
<dbReference type="PANTHER" id="PTHR43065">
    <property type="entry name" value="SENSOR HISTIDINE KINASE"/>
    <property type="match status" value="1"/>
</dbReference>
<protein>
    <recommendedName>
        <fullName evidence="2">histidine kinase</fullName>
        <ecNumber evidence="2">2.7.13.3</ecNumber>
    </recommendedName>
</protein>
<reference evidence="9 10" key="1">
    <citation type="journal article" date="2015" name="Antonie Van Leeuwenhoek">
        <title>Thioclava indica sp. nov., isolated from surface seawater of the Indian Ocean.</title>
        <authorList>
            <person name="Liu Y."/>
            <person name="Lai Q."/>
            <person name="Du J."/>
            <person name="Xu H."/>
            <person name="Jiang L."/>
            <person name="Shao Z."/>
        </authorList>
    </citation>
    <scope>NUCLEOTIDE SEQUENCE [LARGE SCALE GENOMIC DNA]</scope>
    <source>
        <strain evidence="9 10">DT23-4</strain>
    </source>
</reference>
<dbReference type="SUPFAM" id="SSF55874">
    <property type="entry name" value="ATPase domain of HSP90 chaperone/DNA topoisomerase II/histidine kinase"/>
    <property type="match status" value="1"/>
</dbReference>
<dbReference type="FunFam" id="3.30.450.20:FF:000099">
    <property type="entry name" value="Sensory box sensor histidine kinase"/>
    <property type="match status" value="1"/>
</dbReference>
<proteinExistence type="predicted"/>
<dbReference type="STRING" id="1353528.DT23_01635"/>
<evidence type="ECO:0000313" key="10">
    <source>
        <dbReference type="Proteomes" id="UP000027471"/>
    </source>
</evidence>
<dbReference type="InterPro" id="IPR013656">
    <property type="entry name" value="PAS_4"/>
</dbReference>
<evidence type="ECO:0000259" key="6">
    <source>
        <dbReference type="PROSITE" id="PS50110"/>
    </source>
</evidence>
<evidence type="ECO:0000259" key="8">
    <source>
        <dbReference type="PROSITE" id="PS50113"/>
    </source>
</evidence>
<dbReference type="CDD" id="cd18161">
    <property type="entry name" value="REC_hyHK_blue-like"/>
    <property type="match status" value="1"/>
</dbReference>
<dbReference type="InterPro" id="IPR004358">
    <property type="entry name" value="Sig_transdc_His_kin-like_C"/>
</dbReference>
<comment type="caution">
    <text evidence="9">The sequence shown here is derived from an EMBL/GenBank/DDBJ whole genome shotgun (WGS) entry which is preliminary data.</text>
</comment>
<dbReference type="InterPro" id="IPR036097">
    <property type="entry name" value="HisK_dim/P_sf"/>
</dbReference>
<feature type="modified residue" description="4-aspartylphosphate" evidence="4">
    <location>
        <position position="896"/>
    </location>
</feature>
<dbReference type="InterPro" id="IPR036890">
    <property type="entry name" value="HATPase_C_sf"/>
</dbReference>
<gene>
    <name evidence="9" type="ORF">DT23_01635</name>
</gene>
<dbReference type="AlphaFoldDB" id="A0A074JYZ8"/>
<dbReference type="eggNOG" id="COG4191">
    <property type="taxonomic scope" value="Bacteria"/>
</dbReference>
<dbReference type="Pfam" id="PF08447">
    <property type="entry name" value="PAS_3"/>
    <property type="match status" value="1"/>
</dbReference>
<feature type="modified residue" description="4-aspartylphosphate" evidence="4">
    <location>
        <position position="748"/>
    </location>
</feature>
<dbReference type="Pfam" id="PF08448">
    <property type="entry name" value="PAS_4"/>
    <property type="match status" value="2"/>
</dbReference>
<dbReference type="SMART" id="SM00388">
    <property type="entry name" value="HisKA"/>
    <property type="match status" value="1"/>
</dbReference>
<sequence length="958" mass="103989">MRINLDALYGAAPSPYVLLDPDLRMVWANEAYLEVTGRPREALIGRVLTEEFPAPPDSVSEQMLRGSFRRVLATGKTDHLPLIPYPIETPDGEIRNRYWSATHTPVLGPEGQVEFILQNTMDVTETYHGKEDPSPQGASQNAAMMQRAAAVATENLALSSLTEFFRSAFEQAPSFMAILNGRDHVFEIANQSYMELVGERDIIGKPVRDALPELAGQGFFELLDRVYTSGEPVSMKGMPAVLETTSSGAPDQHYVDFIFHPLRDEKGASKGIFVQGHEVTGQKIAESTLTATREKFRVMAQTMPNHVWTADKDGALNWLNARTCEFTGFAEGELYGPDWVRVVHPDDLDAAMAHWSAAIEHGASYETEFRIRKADGSFRWHLVRASPLRADDGTLIGWVGTNTDIEERKTAEAEISRLNETLESRVAKRNRELEDLHATLRQSQKMEAIGNLAGGIAHDFNNLLQVITGNLHMAARDLPEDAPAKARLDQAMRSVKRGATLASQLLSFARKQPLAPEVINLGHLIENTTEILGSAIGEGVELETRLAEGLWNTHVDPSNLENAVLNLAINARDAMEGQGKLVINLRNAHLDAGYAQRHPDARPGQYLVLSVTDTGSGIDAETLERIFEPFFTTKTDGRGTGLGLSMVYGFAKQSGGHVTIESEVGSGTTVSLYLPRSLEPAQAEMSSSRDGWSGGTETILLVEDDEDVRATTHTMLTDLGYNVHQAANGDAALALVQGGVRIDLLFTDVVMPGAISGHDLAERLRESHPDVPVLFTSGYVQDTIVHDGQLDAGVRLLSKPFTQDELARKIRESLGGAAKAVPPAKTKTAPVTQPQAKRDKGNLEGLCVLLCEDNVLIRLDLAEGLRAAGCNVLEAGSAASALDLLNAQPVAILITDVGLPDRTGEELAADARALHSDLPVIFATGDSDVDTAAVLGNCKVLGKPFDDRALLEAINEFV</sequence>
<evidence type="ECO:0000256" key="3">
    <source>
        <dbReference type="ARBA" id="ARBA00022553"/>
    </source>
</evidence>
<evidence type="ECO:0000256" key="2">
    <source>
        <dbReference type="ARBA" id="ARBA00012438"/>
    </source>
</evidence>
<keyword evidence="3 4" id="KW-0597">Phosphoprotein</keyword>
<dbReference type="Pfam" id="PF02518">
    <property type="entry name" value="HATPase_c"/>
    <property type="match status" value="1"/>
</dbReference>
<dbReference type="PANTHER" id="PTHR43065:SF49">
    <property type="entry name" value="HISTIDINE KINASE"/>
    <property type="match status" value="1"/>
</dbReference>
<dbReference type="InterPro" id="IPR003594">
    <property type="entry name" value="HATPase_dom"/>
</dbReference>
<dbReference type="RefSeq" id="WP_038127440.1">
    <property type="nucleotide sequence ID" value="NZ_AUNB01000001.1"/>
</dbReference>
<dbReference type="InterPro" id="IPR013655">
    <property type="entry name" value="PAS_fold_3"/>
</dbReference>
<dbReference type="GO" id="GO:0000155">
    <property type="term" value="F:phosphorelay sensor kinase activity"/>
    <property type="evidence" value="ECO:0007669"/>
    <property type="project" value="InterPro"/>
</dbReference>
<name>A0A074JYZ8_9RHOB</name>
<evidence type="ECO:0000313" key="9">
    <source>
        <dbReference type="EMBL" id="KEO61699.1"/>
    </source>
</evidence>
<dbReference type="EC" id="2.7.13.3" evidence="2"/>
<dbReference type="InterPro" id="IPR005467">
    <property type="entry name" value="His_kinase_dom"/>
</dbReference>
<dbReference type="Gene3D" id="3.40.50.2300">
    <property type="match status" value="2"/>
</dbReference>
<dbReference type="InterPro" id="IPR003661">
    <property type="entry name" value="HisK_dim/P_dom"/>
</dbReference>
<dbReference type="PROSITE" id="PS50109">
    <property type="entry name" value="HIS_KIN"/>
    <property type="match status" value="1"/>
</dbReference>
<dbReference type="NCBIfam" id="TIGR00229">
    <property type="entry name" value="sensory_box"/>
    <property type="match status" value="1"/>
</dbReference>
<dbReference type="InterPro" id="IPR000014">
    <property type="entry name" value="PAS"/>
</dbReference>
<dbReference type="Gene3D" id="1.10.287.130">
    <property type="match status" value="1"/>
</dbReference>
<feature type="domain" description="Response regulatory" evidence="6">
    <location>
        <begin position="847"/>
        <end position="958"/>
    </location>
</feature>